<name>A0A8C5HTW5_GOUWI</name>
<dbReference type="Pfam" id="PF02759">
    <property type="entry name" value="RUN"/>
    <property type="match status" value="1"/>
</dbReference>
<feature type="compositionally biased region" description="Low complexity" evidence="5">
    <location>
        <begin position="228"/>
        <end position="237"/>
    </location>
</feature>
<feature type="coiled-coil region" evidence="4">
    <location>
        <begin position="280"/>
        <end position="323"/>
    </location>
</feature>
<evidence type="ECO:0000313" key="8">
    <source>
        <dbReference type="Proteomes" id="UP000694680"/>
    </source>
</evidence>
<evidence type="ECO:0000256" key="1">
    <source>
        <dbReference type="ARBA" id="ARBA00023054"/>
    </source>
</evidence>
<dbReference type="Gene3D" id="1.20.58.900">
    <property type="match status" value="1"/>
</dbReference>
<keyword evidence="8" id="KW-1185">Reference proteome</keyword>
<dbReference type="InterPro" id="IPR047340">
    <property type="entry name" value="RUNDC3A_B"/>
</dbReference>
<reference evidence="7" key="3">
    <citation type="submission" date="2025-09" db="UniProtKB">
        <authorList>
            <consortium name="Ensembl"/>
        </authorList>
    </citation>
    <scope>IDENTIFICATION</scope>
</reference>
<organism evidence="7 8">
    <name type="scientific">Gouania willdenowi</name>
    <name type="common">Blunt-snouted clingfish</name>
    <name type="synonym">Lepadogaster willdenowi</name>
    <dbReference type="NCBI Taxonomy" id="441366"/>
    <lineage>
        <taxon>Eukaryota</taxon>
        <taxon>Metazoa</taxon>
        <taxon>Chordata</taxon>
        <taxon>Craniata</taxon>
        <taxon>Vertebrata</taxon>
        <taxon>Euteleostomi</taxon>
        <taxon>Actinopterygii</taxon>
        <taxon>Neopterygii</taxon>
        <taxon>Teleostei</taxon>
        <taxon>Neoteleostei</taxon>
        <taxon>Acanthomorphata</taxon>
        <taxon>Ovalentaria</taxon>
        <taxon>Blenniimorphae</taxon>
        <taxon>Blenniiformes</taxon>
        <taxon>Gobiesocoidei</taxon>
        <taxon>Gobiesocidae</taxon>
        <taxon>Gobiesocinae</taxon>
        <taxon>Gouania</taxon>
    </lineage>
</organism>
<dbReference type="GO" id="GO:0010753">
    <property type="term" value="P:positive regulation of cGMP-mediated signaling"/>
    <property type="evidence" value="ECO:0007669"/>
    <property type="project" value="TreeGrafter"/>
</dbReference>
<dbReference type="Proteomes" id="UP000694680">
    <property type="component" value="Chromosome 19"/>
</dbReference>
<dbReference type="InterPro" id="IPR037213">
    <property type="entry name" value="Run_dom_sf"/>
</dbReference>
<reference evidence="7" key="2">
    <citation type="submission" date="2025-08" db="UniProtKB">
        <authorList>
            <consortium name="Ensembl"/>
        </authorList>
    </citation>
    <scope>IDENTIFICATION</scope>
</reference>
<evidence type="ECO:0000256" key="3">
    <source>
        <dbReference type="ARBA" id="ARBA00034858"/>
    </source>
</evidence>
<dbReference type="PANTHER" id="PTHR46251:SF5">
    <property type="entry name" value="RUN DOMAIN-CONTAINING PROTEIN 3A"/>
    <property type="match status" value="1"/>
</dbReference>
<dbReference type="PROSITE" id="PS50826">
    <property type="entry name" value="RUN"/>
    <property type="match status" value="1"/>
</dbReference>
<dbReference type="Ensembl" id="ENSGWIT00000053976.1">
    <property type="protein sequence ID" value="ENSGWIP00000049959.1"/>
    <property type="gene ID" value="ENSGWIG00000024343.1"/>
</dbReference>
<evidence type="ECO:0000259" key="6">
    <source>
        <dbReference type="PROSITE" id="PS50826"/>
    </source>
</evidence>
<proteinExistence type="inferred from homology"/>
<keyword evidence="1 4" id="KW-0175">Coiled coil</keyword>
<protein>
    <recommendedName>
        <fullName evidence="3">RUN domain-containing protein 3A</fullName>
    </recommendedName>
</protein>
<evidence type="ECO:0000313" key="7">
    <source>
        <dbReference type="Ensembl" id="ENSGWIP00000049959.1"/>
    </source>
</evidence>
<feature type="domain" description="RUN" evidence="6">
    <location>
        <begin position="58"/>
        <end position="188"/>
    </location>
</feature>
<reference evidence="7" key="1">
    <citation type="submission" date="2020-06" db="EMBL/GenBank/DDBJ databases">
        <authorList>
            <consortium name="Wellcome Sanger Institute Data Sharing"/>
        </authorList>
    </citation>
    <scope>NUCLEOTIDE SEQUENCE [LARGE SCALE GENOMIC DNA]</scope>
</reference>
<dbReference type="PANTHER" id="PTHR46251">
    <property type="entry name" value="RUN DOMAIN-CONTAINING 3 PROTEIN RUNDC3"/>
    <property type="match status" value="1"/>
</dbReference>
<sequence>MFQGVCSIFRCAHAAMACGDVSKNISARNLAVERRNLLTVCRLSIKTLLEKYTTEPIDESPEEFINFAAIFEHILIHRLKDSESWFDAQRSYWDYVCLACAKVPNSCISSIKNMENVSTSQAKGRAWLRIALMEKRLSEYISSALKDIRTTRKFYAEGAVMLREEATVLTGILIGLEAIDFSFCLKGETIDGKMAAVIDYTPYLRFTQSYDYMSDDDDDDDDDEDGRSVNSSSSSDSIAEPPYVPLVTDEDSWKTKCRKMEQRFKIVNAQKGYLEELVRLRDSQLKNAEMEKKRLNARLEEVRNKSQEEKKELESIILELQEQVTKKIQCDSKPFAKNIPSPIMTIYFHTVLFVFFRSSFPSIELLEVNFSPNPHPLQRKPNGYTWDAEKDNSSSLMGLCGSMASFPSCKSLNSLKSSECLVNLSTENSPTLTPS</sequence>
<evidence type="ECO:0000256" key="5">
    <source>
        <dbReference type="SAM" id="MobiDB-lite"/>
    </source>
</evidence>
<accession>A0A8C5HTW5</accession>
<dbReference type="InterPro" id="IPR004012">
    <property type="entry name" value="Run_dom"/>
</dbReference>
<feature type="region of interest" description="Disordered" evidence="5">
    <location>
        <begin position="214"/>
        <end position="243"/>
    </location>
</feature>
<evidence type="ECO:0000256" key="2">
    <source>
        <dbReference type="ARBA" id="ARBA00034727"/>
    </source>
</evidence>
<evidence type="ECO:0000256" key="4">
    <source>
        <dbReference type="SAM" id="Coils"/>
    </source>
</evidence>
<gene>
    <name evidence="7" type="primary">LOC114481760</name>
</gene>
<dbReference type="FunFam" id="1.20.58.900:FF:000005">
    <property type="entry name" value="RUN domain-containing protein 3A isoform X1"/>
    <property type="match status" value="1"/>
</dbReference>
<comment type="similarity">
    <text evidence="2">Belongs to the RUNDC3 family.</text>
</comment>
<dbReference type="SMART" id="SM00593">
    <property type="entry name" value="RUN"/>
    <property type="match status" value="1"/>
</dbReference>
<dbReference type="SUPFAM" id="SSF140741">
    <property type="entry name" value="RUN domain-like"/>
    <property type="match status" value="1"/>
</dbReference>
<dbReference type="AlphaFoldDB" id="A0A8C5HTW5"/>
<feature type="compositionally biased region" description="Acidic residues" evidence="5">
    <location>
        <begin position="214"/>
        <end position="225"/>
    </location>
</feature>